<dbReference type="AlphaFoldDB" id="A0A1I2EJ36"/>
<evidence type="ECO:0000313" key="2">
    <source>
        <dbReference type="EMBL" id="SFE92703.1"/>
    </source>
</evidence>
<dbReference type="SUPFAM" id="SSF51971">
    <property type="entry name" value="Nucleotide-binding domain"/>
    <property type="match status" value="1"/>
</dbReference>
<dbReference type="InterPro" id="IPR036188">
    <property type="entry name" value="FAD/NAD-bd_sf"/>
</dbReference>
<sequence>MRAKEINCQYLIVGQGIAGTTLAYSLLKRKQNIYVIDDGYQHSSSKVAVGMFNPITGKRVVKTWKADVLFPFLHHFYQELENFLGVKFFFPKTIYRPFESIEQQNHVLGQAAEQAFADFIEIDNKDEKYKGFVFNEFGGAELKQGGYLAVSTMLEAFQDFLKKEQLFLQTNFDENNLTVQHQDSIIWENAQTSVKINAKKVIFCRGIQDGESRFWKALPFRAVKGEVLTGHFQEQLAFEEIINRSGWVIPFGNNTYKAGSTYDWDDTSLEITEKAKNEILDKVNKLIKFPFACTHQEAGLRPTTTDRRPLIGLHPLYANVGLFNGLGTKGVMLAPYFADAFCDYLLEGKTLEAEVSVLRFLDTSLQN</sequence>
<gene>
    <name evidence="2" type="ORF">SAMN04488541_101041</name>
</gene>
<name>A0A1I2EJ36_9BACT</name>
<keyword evidence="3" id="KW-1185">Reference proteome</keyword>
<dbReference type="Gene3D" id="3.30.9.10">
    <property type="entry name" value="D-Amino Acid Oxidase, subunit A, domain 2"/>
    <property type="match status" value="1"/>
</dbReference>
<dbReference type="Gene3D" id="3.50.50.60">
    <property type="entry name" value="FAD/NAD(P)-binding domain"/>
    <property type="match status" value="1"/>
</dbReference>
<dbReference type="GO" id="GO:0005737">
    <property type="term" value="C:cytoplasm"/>
    <property type="evidence" value="ECO:0007669"/>
    <property type="project" value="TreeGrafter"/>
</dbReference>
<accession>A0A1I2EJ36</accession>
<dbReference type="PANTHER" id="PTHR13847">
    <property type="entry name" value="SARCOSINE DEHYDROGENASE-RELATED"/>
    <property type="match status" value="1"/>
</dbReference>
<dbReference type="Proteomes" id="UP000199513">
    <property type="component" value="Unassembled WGS sequence"/>
</dbReference>
<dbReference type="STRING" id="1003.SAMN04488541_101041"/>
<evidence type="ECO:0000313" key="3">
    <source>
        <dbReference type="Proteomes" id="UP000199513"/>
    </source>
</evidence>
<evidence type="ECO:0000259" key="1">
    <source>
        <dbReference type="Pfam" id="PF01266"/>
    </source>
</evidence>
<organism evidence="2 3">
    <name type="scientific">Thermoflexibacter ruber</name>
    <dbReference type="NCBI Taxonomy" id="1003"/>
    <lineage>
        <taxon>Bacteria</taxon>
        <taxon>Pseudomonadati</taxon>
        <taxon>Bacteroidota</taxon>
        <taxon>Cytophagia</taxon>
        <taxon>Cytophagales</taxon>
        <taxon>Thermoflexibacteraceae</taxon>
        <taxon>Thermoflexibacter</taxon>
    </lineage>
</organism>
<dbReference type="OrthoDB" id="214253at2"/>
<dbReference type="EMBL" id="FONY01000010">
    <property type="protein sequence ID" value="SFE92703.1"/>
    <property type="molecule type" value="Genomic_DNA"/>
</dbReference>
<dbReference type="InterPro" id="IPR006076">
    <property type="entry name" value="FAD-dep_OxRdtase"/>
</dbReference>
<dbReference type="SUPFAM" id="SSF54373">
    <property type="entry name" value="FAD-linked reductases, C-terminal domain"/>
    <property type="match status" value="1"/>
</dbReference>
<dbReference type="Pfam" id="PF01266">
    <property type="entry name" value="DAO"/>
    <property type="match status" value="1"/>
</dbReference>
<reference evidence="3" key="1">
    <citation type="submission" date="2016-10" db="EMBL/GenBank/DDBJ databases">
        <authorList>
            <person name="Varghese N."/>
            <person name="Submissions S."/>
        </authorList>
    </citation>
    <scope>NUCLEOTIDE SEQUENCE [LARGE SCALE GENOMIC DNA]</scope>
    <source>
        <strain>GEY</strain>
        <strain evidence="3">DSM 9560</strain>
    </source>
</reference>
<feature type="domain" description="FAD dependent oxidoreductase" evidence="1">
    <location>
        <begin position="10"/>
        <end position="342"/>
    </location>
</feature>
<protein>
    <submittedName>
        <fullName evidence="2">Glycine/D-amino acid oxidase</fullName>
    </submittedName>
</protein>
<proteinExistence type="predicted"/>
<dbReference type="RefSeq" id="WP_091542459.1">
    <property type="nucleotide sequence ID" value="NZ_FONY01000010.1"/>
</dbReference>